<dbReference type="RefSeq" id="WP_245889452.1">
    <property type="nucleotide sequence ID" value="NZ_PYGF01000001.1"/>
</dbReference>
<evidence type="ECO:0000313" key="2">
    <source>
        <dbReference type="EMBL" id="PSL07407.1"/>
    </source>
</evidence>
<keyword evidence="1" id="KW-0732">Signal</keyword>
<feature type="chain" id="PRO_5015188011" evidence="1">
    <location>
        <begin position="30"/>
        <end position="211"/>
    </location>
</feature>
<protein>
    <submittedName>
        <fullName evidence="2">Uncharacterized protein</fullName>
    </submittedName>
</protein>
<accession>A0A2P8EDA1</accession>
<keyword evidence="3" id="KW-1185">Reference proteome</keyword>
<proteinExistence type="predicted"/>
<sequence length="211" mass="23690">MLQLKSITMKNHNYRFLLVLLASFVFVMASCTSDDPEIEKEQEIITDVTLIFTEVDNSNNPIGNPFEFKASDPQGLELGNNPTIETIQLAVGKRYLLEIELFNSIENEDITEEIIEEADEHQFYFLGTAFVGSPILTYTYADADKNGNPIGLKGYVQVNPAPGFNNAQFRLVLRHDHNKNFNGATNPNWQDFVLAGGETDLDITFPLVLNP</sequence>
<dbReference type="Proteomes" id="UP000240708">
    <property type="component" value="Unassembled WGS sequence"/>
</dbReference>
<evidence type="ECO:0000313" key="3">
    <source>
        <dbReference type="Proteomes" id="UP000240708"/>
    </source>
</evidence>
<dbReference type="AlphaFoldDB" id="A0A2P8EDA1"/>
<dbReference type="PROSITE" id="PS51257">
    <property type="entry name" value="PROKAR_LIPOPROTEIN"/>
    <property type="match status" value="1"/>
</dbReference>
<reference evidence="2 3" key="1">
    <citation type="submission" date="2018-03" db="EMBL/GenBank/DDBJ databases">
        <title>Genomic Encyclopedia of Archaeal and Bacterial Type Strains, Phase II (KMG-II): from individual species to whole genera.</title>
        <authorList>
            <person name="Goeker M."/>
        </authorList>
    </citation>
    <scope>NUCLEOTIDE SEQUENCE [LARGE SCALE GENOMIC DNA]</scope>
    <source>
        <strain evidence="2 3">DSM 28057</strain>
    </source>
</reference>
<dbReference type="EMBL" id="PYGF01000001">
    <property type="protein sequence ID" value="PSL07407.1"/>
    <property type="molecule type" value="Genomic_DNA"/>
</dbReference>
<gene>
    <name evidence="2" type="ORF">CLV48_101337</name>
</gene>
<feature type="signal peptide" evidence="1">
    <location>
        <begin position="1"/>
        <end position="29"/>
    </location>
</feature>
<comment type="caution">
    <text evidence="2">The sequence shown here is derived from an EMBL/GenBank/DDBJ whole genome shotgun (WGS) entry which is preliminary data.</text>
</comment>
<name>A0A2P8EDA1_9BACT</name>
<evidence type="ECO:0000256" key="1">
    <source>
        <dbReference type="SAM" id="SignalP"/>
    </source>
</evidence>
<organism evidence="2 3">
    <name type="scientific">Cecembia rubra</name>
    <dbReference type="NCBI Taxonomy" id="1485585"/>
    <lineage>
        <taxon>Bacteria</taxon>
        <taxon>Pseudomonadati</taxon>
        <taxon>Bacteroidota</taxon>
        <taxon>Cytophagia</taxon>
        <taxon>Cytophagales</taxon>
        <taxon>Cyclobacteriaceae</taxon>
        <taxon>Cecembia</taxon>
    </lineage>
</organism>